<dbReference type="PROSITE" id="PS50240">
    <property type="entry name" value="TRYPSIN_DOM"/>
    <property type="match status" value="1"/>
</dbReference>
<evidence type="ECO:0000256" key="4">
    <source>
        <dbReference type="ARBA" id="ARBA00022825"/>
    </source>
</evidence>
<dbReference type="GO" id="GO:0006508">
    <property type="term" value="P:proteolysis"/>
    <property type="evidence" value="ECO:0007669"/>
    <property type="project" value="UniProtKB-KW"/>
</dbReference>
<dbReference type="InterPro" id="IPR043504">
    <property type="entry name" value="Peptidase_S1_PA_chymotrypsin"/>
</dbReference>
<reference evidence="11" key="1">
    <citation type="submission" date="2011-10" db="EMBL/GenBank/DDBJ databases">
        <authorList>
            <consortium name="Soft-shell Turtle Genome Consortium"/>
        </authorList>
    </citation>
    <scope>NUCLEOTIDE SEQUENCE [LARGE SCALE GENOMIC DNA]</scope>
    <source>
        <strain evidence="11">Daiwa-1</strain>
    </source>
</reference>
<dbReference type="SMART" id="SM00020">
    <property type="entry name" value="Tryp_SPc"/>
    <property type="match status" value="1"/>
</dbReference>
<dbReference type="STRING" id="13735.ENSPSIP00000004153"/>
<keyword evidence="2 8" id="KW-0732">Signal</keyword>
<dbReference type="PROSITE" id="PS00135">
    <property type="entry name" value="TRYPSIN_SER"/>
    <property type="match status" value="1"/>
</dbReference>
<reference evidence="10" key="3">
    <citation type="submission" date="2025-08" db="UniProtKB">
        <authorList>
            <consortium name="Ensembl"/>
        </authorList>
    </citation>
    <scope>IDENTIFICATION</scope>
</reference>
<dbReference type="EMBL" id="AGCU01161148">
    <property type="status" value="NOT_ANNOTATED_CDS"/>
    <property type="molecule type" value="Genomic_DNA"/>
</dbReference>
<dbReference type="InterPro" id="IPR033116">
    <property type="entry name" value="TRYPSIN_SER"/>
</dbReference>
<dbReference type="Pfam" id="PF00089">
    <property type="entry name" value="Trypsin"/>
    <property type="match status" value="1"/>
</dbReference>
<evidence type="ECO:0000256" key="6">
    <source>
        <dbReference type="ARBA" id="ARBA00023157"/>
    </source>
</evidence>
<name>K7F7Z3_PELSI</name>
<dbReference type="EMBL" id="AGCU01161146">
    <property type="status" value="NOT_ANNOTATED_CDS"/>
    <property type="molecule type" value="Genomic_DNA"/>
</dbReference>
<reference evidence="10" key="4">
    <citation type="submission" date="2025-09" db="UniProtKB">
        <authorList>
            <consortium name="Ensembl"/>
        </authorList>
    </citation>
    <scope>IDENTIFICATION</scope>
</reference>
<dbReference type="AlphaFoldDB" id="K7F7Z3"/>
<feature type="domain" description="Peptidase S1" evidence="9">
    <location>
        <begin position="21"/>
        <end position="246"/>
    </location>
</feature>
<dbReference type="InterPro" id="IPR001314">
    <property type="entry name" value="Peptidase_S1A"/>
</dbReference>
<dbReference type="PANTHER" id="PTHR24271">
    <property type="entry name" value="KALLIKREIN-RELATED"/>
    <property type="match status" value="1"/>
</dbReference>
<keyword evidence="5" id="KW-0865">Zymogen</keyword>
<dbReference type="InterPro" id="IPR018114">
    <property type="entry name" value="TRYPSIN_HIS"/>
</dbReference>
<evidence type="ECO:0000259" key="9">
    <source>
        <dbReference type="PROSITE" id="PS50240"/>
    </source>
</evidence>
<dbReference type="GO" id="GO:0004252">
    <property type="term" value="F:serine-type endopeptidase activity"/>
    <property type="evidence" value="ECO:0007669"/>
    <property type="project" value="InterPro"/>
</dbReference>
<dbReference type="SUPFAM" id="SSF50494">
    <property type="entry name" value="Trypsin-like serine proteases"/>
    <property type="match status" value="1"/>
</dbReference>
<dbReference type="OMA" id="NEMNICA"/>
<organism evidence="10 11">
    <name type="scientific">Pelodiscus sinensis</name>
    <name type="common">Chinese softshell turtle</name>
    <name type="synonym">Trionyx sinensis</name>
    <dbReference type="NCBI Taxonomy" id="13735"/>
    <lineage>
        <taxon>Eukaryota</taxon>
        <taxon>Metazoa</taxon>
        <taxon>Chordata</taxon>
        <taxon>Craniata</taxon>
        <taxon>Vertebrata</taxon>
        <taxon>Euteleostomi</taxon>
        <taxon>Archelosauria</taxon>
        <taxon>Testudinata</taxon>
        <taxon>Testudines</taxon>
        <taxon>Cryptodira</taxon>
        <taxon>Trionychia</taxon>
        <taxon>Trionychidae</taxon>
        <taxon>Pelodiscus</taxon>
    </lineage>
</organism>
<keyword evidence="11" id="KW-1185">Reference proteome</keyword>
<evidence type="ECO:0000256" key="7">
    <source>
        <dbReference type="RuleBase" id="RU363034"/>
    </source>
</evidence>
<dbReference type="Proteomes" id="UP000007267">
    <property type="component" value="Unassembled WGS sequence"/>
</dbReference>
<dbReference type="EMBL" id="AGCU01161149">
    <property type="status" value="NOT_ANNOTATED_CDS"/>
    <property type="molecule type" value="Genomic_DNA"/>
</dbReference>
<dbReference type="eggNOG" id="KOG3627">
    <property type="taxonomic scope" value="Eukaryota"/>
</dbReference>
<dbReference type="InterPro" id="IPR001254">
    <property type="entry name" value="Trypsin_dom"/>
</dbReference>
<dbReference type="GO" id="GO:0005737">
    <property type="term" value="C:cytoplasm"/>
    <property type="evidence" value="ECO:0007669"/>
    <property type="project" value="TreeGrafter"/>
</dbReference>
<protein>
    <recommendedName>
        <fullName evidence="9">Peptidase S1 domain-containing protein</fullName>
    </recommendedName>
</protein>
<dbReference type="PROSITE" id="PS00134">
    <property type="entry name" value="TRYPSIN_HIS"/>
    <property type="match status" value="1"/>
</dbReference>
<evidence type="ECO:0000313" key="10">
    <source>
        <dbReference type="Ensembl" id="ENSPSIP00000004153.1"/>
    </source>
</evidence>
<dbReference type="EMBL" id="AGCU01161147">
    <property type="status" value="NOT_ANNOTATED_CDS"/>
    <property type="molecule type" value="Genomic_DNA"/>
</dbReference>
<keyword evidence="6" id="KW-1015">Disulfide bond</keyword>
<dbReference type="EMBL" id="AGCU01161150">
    <property type="status" value="NOT_ANNOTATED_CDS"/>
    <property type="molecule type" value="Genomic_DNA"/>
</dbReference>
<dbReference type="Ensembl" id="ENSPSIT00000004176.1">
    <property type="protein sequence ID" value="ENSPSIP00000004153.1"/>
    <property type="gene ID" value="ENSPSIG00000003915.1"/>
</dbReference>
<dbReference type="HOGENOM" id="CLU_006842_1_0_1"/>
<dbReference type="Gene3D" id="2.40.10.10">
    <property type="entry name" value="Trypsin-like serine proteases"/>
    <property type="match status" value="2"/>
</dbReference>
<evidence type="ECO:0000256" key="8">
    <source>
        <dbReference type="SAM" id="SignalP"/>
    </source>
</evidence>
<keyword evidence="1 7" id="KW-0645">Protease</keyword>
<dbReference type="PANTHER" id="PTHR24271:SF81">
    <property type="entry name" value="GRANZYME B"/>
    <property type="match status" value="1"/>
</dbReference>
<sequence>MMLILLPVAFLLPPRTGAGEIVGGHEAKPHSRPYMAFLRIQEGHNYKRCGGFLVTENFVLTAAHCRGDRISVTLGAHNIDKREPSQQVIPVSRQIPHPRYNKNTFNNDIMLLQLAKSAELNDVVDTIPLPEEDDTVELGSVCSVAGWGRTSPKKNTSLLHEVELKVMSDGTCQEYVQIRHFYRPGMMMCVGNPAEKKAILQGDSGGPLVCDGKAQGIVSYGSANGSTPSVFTKLSKYLCWIQKSQRLH</sequence>
<evidence type="ECO:0000313" key="11">
    <source>
        <dbReference type="Proteomes" id="UP000007267"/>
    </source>
</evidence>
<keyword evidence="3 7" id="KW-0378">Hydrolase</keyword>
<evidence type="ECO:0000256" key="5">
    <source>
        <dbReference type="ARBA" id="ARBA00023145"/>
    </source>
</evidence>
<evidence type="ECO:0000256" key="1">
    <source>
        <dbReference type="ARBA" id="ARBA00022670"/>
    </source>
</evidence>
<dbReference type="EMBL" id="AGCU01161151">
    <property type="status" value="NOT_ANNOTATED_CDS"/>
    <property type="molecule type" value="Genomic_DNA"/>
</dbReference>
<keyword evidence="4 7" id="KW-0720">Serine protease</keyword>
<dbReference type="GeneTree" id="ENSGT01030000234551"/>
<reference evidence="11" key="2">
    <citation type="journal article" date="2013" name="Nat. Genet.">
        <title>The draft genomes of soft-shell turtle and green sea turtle yield insights into the development and evolution of the turtle-specific body plan.</title>
        <authorList>
            <person name="Wang Z."/>
            <person name="Pascual-Anaya J."/>
            <person name="Zadissa A."/>
            <person name="Li W."/>
            <person name="Niimura Y."/>
            <person name="Huang Z."/>
            <person name="Li C."/>
            <person name="White S."/>
            <person name="Xiong Z."/>
            <person name="Fang D."/>
            <person name="Wang B."/>
            <person name="Ming Y."/>
            <person name="Chen Y."/>
            <person name="Zheng Y."/>
            <person name="Kuraku S."/>
            <person name="Pignatelli M."/>
            <person name="Herrero J."/>
            <person name="Beal K."/>
            <person name="Nozawa M."/>
            <person name="Li Q."/>
            <person name="Wang J."/>
            <person name="Zhang H."/>
            <person name="Yu L."/>
            <person name="Shigenobu S."/>
            <person name="Wang J."/>
            <person name="Liu J."/>
            <person name="Flicek P."/>
            <person name="Searle S."/>
            <person name="Wang J."/>
            <person name="Kuratani S."/>
            <person name="Yin Y."/>
            <person name="Aken B."/>
            <person name="Zhang G."/>
            <person name="Irie N."/>
        </authorList>
    </citation>
    <scope>NUCLEOTIDE SEQUENCE [LARGE SCALE GENOMIC DNA]</scope>
    <source>
        <strain evidence="11">Daiwa-1</strain>
    </source>
</reference>
<dbReference type="InterPro" id="IPR009003">
    <property type="entry name" value="Peptidase_S1_PA"/>
</dbReference>
<feature type="signal peptide" evidence="8">
    <location>
        <begin position="1"/>
        <end position="18"/>
    </location>
</feature>
<evidence type="ECO:0000256" key="2">
    <source>
        <dbReference type="ARBA" id="ARBA00022729"/>
    </source>
</evidence>
<evidence type="ECO:0000256" key="3">
    <source>
        <dbReference type="ARBA" id="ARBA00022801"/>
    </source>
</evidence>
<dbReference type="PRINTS" id="PR00722">
    <property type="entry name" value="CHYMOTRYPSIN"/>
</dbReference>
<feature type="chain" id="PRO_5046291849" description="Peptidase S1 domain-containing protein" evidence="8">
    <location>
        <begin position="19"/>
        <end position="248"/>
    </location>
</feature>
<proteinExistence type="predicted"/>
<dbReference type="CDD" id="cd00190">
    <property type="entry name" value="Tryp_SPc"/>
    <property type="match status" value="1"/>
</dbReference>
<accession>K7F7Z3</accession>